<evidence type="ECO:0000256" key="1">
    <source>
        <dbReference type="SAM" id="SignalP"/>
    </source>
</evidence>
<sequence length="203" mass="21402">MTRLGVALGATFVTIGVVVPASSSASVASVASAAAGREAGAAVAGYTIHTASGAALPVHAEAVWAACGVSDSETKLVRRFALGSGLPDGGPGWHISDLLCGTAGYGYRHIKDRHITDWENIAFMVGWNWRDMADFALEHGLDYPQRVDYRPANDTFLYQGSFWIADSEGNVMAKYCSQNVIASQDGKIITSFPKSSTLPTGVC</sequence>
<proteinExistence type="predicted"/>
<reference evidence="2" key="2">
    <citation type="submission" date="2020-09" db="EMBL/GenBank/DDBJ databases">
        <authorList>
            <person name="Sun Q."/>
            <person name="Ohkuma M."/>
        </authorList>
    </citation>
    <scope>NUCLEOTIDE SEQUENCE</scope>
    <source>
        <strain evidence="2">JCM 3313</strain>
    </source>
</reference>
<feature type="signal peptide" evidence="1">
    <location>
        <begin position="1"/>
        <end position="25"/>
    </location>
</feature>
<feature type="chain" id="PRO_5038953517" evidence="1">
    <location>
        <begin position="26"/>
        <end position="203"/>
    </location>
</feature>
<keyword evidence="1" id="KW-0732">Signal</keyword>
<gene>
    <name evidence="2" type="ORF">GCM10010185_21560</name>
</gene>
<accession>A0A918AKH6</accession>
<dbReference type="EMBL" id="BMRG01000003">
    <property type="protein sequence ID" value="GGP49079.1"/>
    <property type="molecule type" value="Genomic_DNA"/>
</dbReference>
<comment type="caution">
    <text evidence="2">The sequence shown here is derived from an EMBL/GenBank/DDBJ whole genome shotgun (WGS) entry which is preliminary data.</text>
</comment>
<dbReference type="AlphaFoldDB" id="A0A918AKH6"/>
<reference evidence="2" key="1">
    <citation type="journal article" date="2014" name="Int. J. Syst. Evol. Microbiol.">
        <title>Complete genome sequence of Corynebacterium casei LMG S-19264T (=DSM 44701T), isolated from a smear-ripened cheese.</title>
        <authorList>
            <consortium name="US DOE Joint Genome Institute (JGI-PGF)"/>
            <person name="Walter F."/>
            <person name="Albersmeier A."/>
            <person name="Kalinowski J."/>
            <person name="Ruckert C."/>
        </authorList>
    </citation>
    <scope>NUCLEOTIDE SEQUENCE</scope>
    <source>
        <strain evidence="2">JCM 3313</strain>
    </source>
</reference>
<keyword evidence="3" id="KW-1185">Reference proteome</keyword>
<evidence type="ECO:0000313" key="3">
    <source>
        <dbReference type="Proteomes" id="UP000639606"/>
    </source>
</evidence>
<name>A0A918AKH6_9PSEU</name>
<organism evidence="2 3">
    <name type="scientific">Saccharothrix coeruleofusca</name>
    <dbReference type="NCBI Taxonomy" id="33919"/>
    <lineage>
        <taxon>Bacteria</taxon>
        <taxon>Bacillati</taxon>
        <taxon>Actinomycetota</taxon>
        <taxon>Actinomycetes</taxon>
        <taxon>Pseudonocardiales</taxon>
        <taxon>Pseudonocardiaceae</taxon>
        <taxon>Saccharothrix</taxon>
    </lineage>
</organism>
<protein>
    <submittedName>
        <fullName evidence="2">Uncharacterized protein</fullName>
    </submittedName>
</protein>
<evidence type="ECO:0000313" key="2">
    <source>
        <dbReference type="EMBL" id="GGP49079.1"/>
    </source>
</evidence>
<dbReference type="Proteomes" id="UP000639606">
    <property type="component" value="Unassembled WGS sequence"/>
</dbReference>